<protein>
    <submittedName>
        <fullName evidence="3">Cystathionine gamma-synthase</fullName>
    </submittedName>
</protein>
<organism evidence="3">
    <name type="scientific">Terrestrivirus sp</name>
    <dbReference type="NCBI Taxonomy" id="2487775"/>
    <lineage>
        <taxon>Viruses</taxon>
        <taxon>Varidnaviria</taxon>
        <taxon>Bamfordvirae</taxon>
        <taxon>Nucleocytoviricota</taxon>
        <taxon>Megaviricetes</taxon>
        <taxon>Imitervirales</taxon>
        <taxon>Mimiviridae</taxon>
        <taxon>Klosneuvirinae</taxon>
    </lineage>
</organism>
<dbReference type="EMBL" id="MK071979">
    <property type="protein sequence ID" value="AYV75449.1"/>
    <property type="molecule type" value="Genomic_DNA"/>
</dbReference>
<dbReference type="SUPFAM" id="SSF53383">
    <property type="entry name" value="PLP-dependent transferases"/>
    <property type="match status" value="1"/>
</dbReference>
<dbReference type="GO" id="GO:0016846">
    <property type="term" value="F:carbon-sulfur lyase activity"/>
    <property type="evidence" value="ECO:0007669"/>
    <property type="project" value="TreeGrafter"/>
</dbReference>
<dbReference type="PANTHER" id="PTHR11808">
    <property type="entry name" value="TRANS-SULFURATION ENZYME FAMILY MEMBER"/>
    <property type="match status" value="1"/>
</dbReference>
<dbReference type="InterPro" id="IPR000277">
    <property type="entry name" value="Cys/Met-Metab_PyrdxlP-dep_enz"/>
</dbReference>
<proteinExistence type="predicted"/>
<dbReference type="InterPro" id="IPR015424">
    <property type="entry name" value="PyrdxlP-dep_Trfase"/>
</dbReference>
<name>A0A3G4ZPS6_9VIRU</name>
<dbReference type="GO" id="GO:0030170">
    <property type="term" value="F:pyridoxal phosphate binding"/>
    <property type="evidence" value="ECO:0007669"/>
    <property type="project" value="InterPro"/>
</dbReference>
<comment type="cofactor">
    <cofactor evidence="1">
        <name>pyridoxal 5'-phosphate</name>
        <dbReference type="ChEBI" id="CHEBI:597326"/>
    </cofactor>
</comment>
<evidence type="ECO:0000256" key="2">
    <source>
        <dbReference type="ARBA" id="ARBA00022898"/>
    </source>
</evidence>
<gene>
    <name evidence="3" type="ORF">Terrestrivirus1_323</name>
</gene>
<keyword evidence="2" id="KW-0663">Pyridoxal phosphate</keyword>
<dbReference type="GO" id="GO:0019346">
    <property type="term" value="P:transsulfuration"/>
    <property type="evidence" value="ECO:0007669"/>
    <property type="project" value="InterPro"/>
</dbReference>
<dbReference type="Pfam" id="PF01053">
    <property type="entry name" value="Cys_Met_Meta_PP"/>
    <property type="match status" value="1"/>
</dbReference>
<evidence type="ECO:0000313" key="3">
    <source>
        <dbReference type="EMBL" id="AYV75449.1"/>
    </source>
</evidence>
<dbReference type="InterPro" id="IPR015421">
    <property type="entry name" value="PyrdxlP-dep_Trfase_major"/>
</dbReference>
<sequence>MSETHMYDLNLLGTIDVDNEEQYKRTKSSLRKEASDLIKSLYGSGYCELASSGINAIYVTFKAILTLNKNQQNQQNQQNKNNITIFVSDEVFSGTRTYIFKKLFKDYADNIDIIYFDVTNKHVLIKNIVKYRDTIKCIFIESVSNPNGKMIDWSIFDEYKDILKQTYVIVDNTFLSPELFNPFLHGANIVIDSGSKYLSDTKCISGVISIKMDDNLGELRDEIDNQINYMGIHFPDIYADLIIQGIASLENRVIRAHERTVHAIDVIKEISDKYDIDVINHTSLQNVNYANYIKKLYPVVNVHYKSKFFREITDKVYVKDLYELIDKTIRSSKFELKTSFGHKHDSIDNYYKINRDGIWLRFAIGYEETELDFKSKICGLFDSFNLS</sequence>
<dbReference type="Gene3D" id="3.40.640.10">
    <property type="entry name" value="Type I PLP-dependent aspartate aminotransferase-like (Major domain)"/>
    <property type="match status" value="1"/>
</dbReference>
<reference evidence="3" key="1">
    <citation type="submission" date="2018-10" db="EMBL/GenBank/DDBJ databases">
        <title>Hidden diversity of soil giant viruses.</title>
        <authorList>
            <person name="Schulz F."/>
            <person name="Alteio L."/>
            <person name="Goudeau D."/>
            <person name="Ryan E.M."/>
            <person name="Malmstrom R.R."/>
            <person name="Blanchard J."/>
            <person name="Woyke T."/>
        </authorList>
    </citation>
    <scope>NUCLEOTIDE SEQUENCE</scope>
    <source>
        <strain evidence="3">TEV1</strain>
    </source>
</reference>
<accession>A0A3G4ZPS6</accession>
<evidence type="ECO:0000256" key="1">
    <source>
        <dbReference type="ARBA" id="ARBA00001933"/>
    </source>
</evidence>